<dbReference type="Gene3D" id="2.60.40.4270">
    <property type="entry name" value="Listeria-Bacteroides repeat domain"/>
    <property type="match status" value="1"/>
</dbReference>
<protein>
    <submittedName>
        <fullName evidence="3">InlB B-repeat-containing protein</fullName>
    </submittedName>
</protein>
<evidence type="ECO:0000256" key="2">
    <source>
        <dbReference type="SAM" id="Phobius"/>
    </source>
</evidence>
<proteinExistence type="predicted"/>
<dbReference type="EMBL" id="JALBUR010000011">
    <property type="protein sequence ID" value="MDX8419587.1"/>
    <property type="molecule type" value="Genomic_DNA"/>
</dbReference>
<keyword evidence="2" id="KW-1133">Transmembrane helix</keyword>
<accession>A0AB35U5A4</accession>
<dbReference type="InterPro" id="IPR042229">
    <property type="entry name" value="Listeria/Bacterioides_rpt_sf"/>
</dbReference>
<dbReference type="InterPro" id="IPR013378">
    <property type="entry name" value="InlB-like_B-rpt"/>
</dbReference>
<dbReference type="SUPFAM" id="SSF54523">
    <property type="entry name" value="Pili subunits"/>
    <property type="match status" value="1"/>
</dbReference>
<gene>
    <name evidence="3" type="ORF">MOZ60_05725</name>
</gene>
<dbReference type="InterPro" id="IPR012902">
    <property type="entry name" value="N_methyl_site"/>
</dbReference>
<reference evidence="3 4" key="1">
    <citation type="submission" date="2022-03" db="EMBL/GenBank/DDBJ databases">
        <title>Novel taxa within the pig intestine.</title>
        <authorList>
            <person name="Wylensek D."/>
            <person name="Bishof K."/>
            <person name="Afrizal A."/>
            <person name="Clavel T."/>
        </authorList>
    </citation>
    <scope>NUCLEOTIDE SEQUENCE [LARGE SCALE GENOMIC DNA]</scope>
    <source>
        <strain evidence="3 4">CLA-KB-P133</strain>
    </source>
</reference>
<sequence length="2818" mass="309120">MRRYSSKNRKGFTLGEMLITVAVVAILSAVAIISVVGYLWNVRLLDADQAAREVYLAAQYHLSLARERGMLDQYKDDLGTVDQLYKGSDYVNQDGGTLYDLVYSPGNNAADVINAILPQGSIDETMRTGGSYIITYDKDTATVIGVFYSYAGRNYGYSFTADTLTKEADALQDAMKDRDSSAAKAVRKHFPDTKARKTIGFYGGKDLAAAGKSDAPLLRIENGDTLNAIVTLSKEQNDLFSQPQRDHAVQLTIKGQTSGNTVTKVFDASTNKADVTTSGNGLYQYAVVLDAWQDQNGDDKKQIDWQFKDTAKPLIPGENITVTASIVKKNNDGSYSSASKPSNSVLTNSMFGSLKTVNGQYTVTISSIRHLENLSKISEDSAKQLNIANAKQVTDISFTAYQKNMASFFNSDKPEMYSYLPVPLKNELTYDAGYLDGDNARQYMLSDIDAVGGGVFDTLAKDKKLTVSNLQIVDINVKSTGSAYAGALLSEAGENSTVNTNNVLVWDKSATIGISAETDAGGLIGHSDGNVIIKNTAVSAYVKSTGGNAGGLIGSASSLSVSSSYVSAHTYQGDFVTDVNPQTDKHSQHYNIIAGQGNAGGIVGSVSSLYKLTNSYVTASIYGKTANAFAGAVSDNDAYTKNKCYAVSVINGRKVKEPSTFSGIADRSTKYVNDESLLAGNDEVIYPFTVISTNDVNAKAWFLKTHVGDWTMPREDEKPSVSFNNDEILQLIASVPNAGPDDEVEIQFFYQGVYGLANLSSAHAYKTFVFNEDKVTKEWKITVKDKDGKVQNDSDWMSDLCKAETIGNVTTFTINIDDITYYKNGHHGNFTNVISQGSGHPAGYDVTARVMVNGTTVSDPVYTNSLYGDNTNKDNTVISCARHLQNVSHEVSDWRTDIFSMNLTSDIFWNTPSNSFFDRVKKLRISQDDVVDGVYTKDGKLIADKKFLSIDGSTYFDNNRKNSGFEGNGHTISDISFEKENGLAGLFGYIGINGFQISNLTIQNGKIQESGGVTSAGLFAGSFQNGIISHCFVTGVDSQVRIGTSGDAGGLAGYLQNTTVSDCGASAYVQGGNAGGLVGNFNSGTITASFSGGRTTNGSYLSDAKRTGYFNVEGYVTAGGLVGDCLGKVSNSYSSSSVFGGEKSDEQKDQWGYTTGSVKVGGLIGATTMSESGAINNCYAVGMVQGPKGSTGALVSTYGDWQNDMMQNNYYLEGINFDSDTLEELPAASCLTSGKNYDDNFKAVDYYSLNNPIDKPNDSVIYITYSYDDGLKGDYPFISYTRQSDNSNISVHYGGWQIPVDKIQYRWVKLYDENHTTMLASKAVLRGSSFDISKIKPTNPDGKTFVGWIDANGNVLSVADFTSISKDITAYAKYSRQMTFKYVNPETGKDAGRVANVDFNTDDSVTVPKAPVISGYAFDGWYTKIDGGEKAVVVDGKISNPAIKTNIYYARYRQIRTYTYTMIFCYEKDDDKPVEEISSLNRIVYQRTSDNYSTFSQVVDLSNKTVANATVDKLVVVKNDDPKEVIRTDDNVNQKSTVTMTGDAFNKTYYVMYKAQTVTYTVEHIFHDSTTTLDDRTISDHNFAFKDGNGNDKLVYSKGNTVTLTETLTGYVGSKTRASLLDLSSVKDEFEVTSTFEQKNLKDAKRNVTITIDYYRKKYTLEYSAPDANNYIPPVSIDYGAPVTLANKDQVVRPGYTLTDWTISYNDAEQSRGFEIASMPAADVTAAANWTVNKTAKVTVQFWQQKPHKKESYTTADYDYYGAYTVDAAIGSKYPVDHDNALKLLAKRNPSDFDHFKCNEGLSATEVTVAADGSNTINLYYDRDVITINFYKYSWDWRYLEWHLDEIVPRTGLYGEEFDEDQWDNRYDWYDSFDRFFGPSGTRLTFITYFHAEDDAGADSSTMTLYGKPAKGGYYTVSHYLEKLNGNGRHDETGYDLKNYTLTSGDIPFTLSNKYPNGYNLEGYSIYSRNLNDRFFTPASAGEPVYYGRNNLAVFYKRKNITITLSNAVINNVQSGVDYQFTEKYGTSYKTIASELQKLEVSKPVNAQGEEFVGWYLDSGCTQPFTGDDETLDGPLQLFAKWENCKYHVNFYYGNEKDTAPLKTVDVSSGDVLSGEFPDLSADEGYEVRWYYRDSADNEHQYVKDRQIQLDLVSKKEKDSAGYYTINLYARKVAVNPVHLYYELYDQDAAQVITYQGSGKLETEETYSVGAAFTITPPDLDGYGYTFVFGNTGVASSNTQENPIRLVYAEKQDSWRHIVETYARYADIDDSGRTAVSEKLSSRTALNDSAVQYAVDTAPELDGYTFVQSALLADENDTSYAVSDDSQITVNKPDSKDQSQVVRFWYTPSFDGTLQNSSAVYDGKEHSVSYQLNSVPAVGSNNTLVYKYTYSLNNASTATTYVQYAWTNADGTTGTYGHAPVNAGVYSVQVEILLFKAGSVNTSELDRGENLLTVYRNASAGSLTISPAELVITSGSQSWLYGTNGTGFHTNTDWSATVNGAAVDQKELHVTVSFLDTSKIQQPGTMANEFTVSFTDAGAANNYAVTKVYGSLHVDWQYRVKYVLSLPDVVYEAKSDAEKADAVRNDTDVKPVEIVMQQFVVTSENPNVFDAAKADDSKPAALDGLKLTNGDAVQNVGYHNGDQTVTYVYTPDFDGVSIVKDDALGVYEMKLADNAEKLKKVLSALKPYLADQTPHSADDTPAPDASDYQKYLGTKNPDYRLVYEMTYTQQNSAGTAGASSTVVYLAGEDGTVKDKDGKAAVLSGSVPASGTYVVSGRIVLQHRSDVLDKDGRKTGDQWSDANIVYVSSDTQNVTVTLK</sequence>
<comment type="subcellular location">
    <subcellularLocation>
        <location evidence="1">Cell envelope</location>
    </subcellularLocation>
</comment>
<comment type="caution">
    <text evidence="3">The sequence shown here is derived from an EMBL/GenBank/DDBJ whole genome shotgun (WGS) entry which is preliminary data.</text>
</comment>
<organism evidence="3 4">
    <name type="scientific">Grylomicrobium aquisgranensis</name>
    <dbReference type="NCBI Taxonomy" id="2926318"/>
    <lineage>
        <taxon>Bacteria</taxon>
        <taxon>Bacillati</taxon>
        <taxon>Bacillota</taxon>
        <taxon>Erysipelotrichia</taxon>
        <taxon>Erysipelotrichales</taxon>
        <taxon>Erysipelotrichaceae</taxon>
        <taxon>Grylomicrobium</taxon>
    </lineage>
</organism>
<dbReference type="Gene3D" id="3.30.700.10">
    <property type="entry name" value="Glycoprotein, Type 4 Pilin"/>
    <property type="match status" value="1"/>
</dbReference>
<dbReference type="Gene3D" id="2.160.20.110">
    <property type="match status" value="2"/>
</dbReference>
<feature type="transmembrane region" description="Helical" evidence="2">
    <location>
        <begin position="12"/>
        <end position="40"/>
    </location>
</feature>
<dbReference type="InterPro" id="IPR045584">
    <property type="entry name" value="Pilin-like"/>
</dbReference>
<keyword evidence="2" id="KW-0472">Membrane</keyword>
<name>A0AB35U5A4_9FIRM</name>
<dbReference type="Proteomes" id="UP001286174">
    <property type="component" value="Unassembled WGS sequence"/>
</dbReference>
<dbReference type="NCBIfam" id="TIGR02532">
    <property type="entry name" value="IV_pilin_GFxxxE"/>
    <property type="match status" value="1"/>
</dbReference>
<dbReference type="RefSeq" id="WP_370595959.1">
    <property type="nucleotide sequence ID" value="NZ_JALBUR010000011.1"/>
</dbReference>
<evidence type="ECO:0000256" key="1">
    <source>
        <dbReference type="ARBA" id="ARBA00004196"/>
    </source>
</evidence>
<evidence type="ECO:0000313" key="3">
    <source>
        <dbReference type="EMBL" id="MDX8419587.1"/>
    </source>
</evidence>
<evidence type="ECO:0000313" key="4">
    <source>
        <dbReference type="Proteomes" id="UP001286174"/>
    </source>
</evidence>
<dbReference type="Pfam" id="PF09479">
    <property type="entry name" value="Flg_new"/>
    <property type="match status" value="2"/>
</dbReference>
<keyword evidence="2" id="KW-0812">Transmembrane</keyword>
<dbReference type="Pfam" id="PF07963">
    <property type="entry name" value="N_methyl"/>
    <property type="match status" value="1"/>
</dbReference>
<keyword evidence="4" id="KW-1185">Reference proteome</keyword>
<dbReference type="GO" id="GO:0030313">
    <property type="term" value="C:cell envelope"/>
    <property type="evidence" value="ECO:0007669"/>
    <property type="project" value="UniProtKB-SubCell"/>
</dbReference>